<sequence>MKAKTINKVIRAKVDEWLSSIEDEAVRDLAKKNTIVTGGCIASMLLREPVNDYDLYFTNKETALAVAEYYVARFKSKNASGIEVPISVDDRDGRIRIVVKSAGIASEDGATTPYEYFEARPDAEASEYVGEVLGDAGDIEEALEETTDAALAVDDGKPKYRPVFLSTNAITLSHKVQIVLRFYGDADTIHENYDYVHCTNYWTSKDSELTLRQPALESLLARELRYVGSKYPICSVIRLRKFIKRNWTINAGQILKMMLQISELNLKDHAVLQDQLTGVDAAYFVQLVSKIKEKDPEKVNSAYLVEIIDRMF</sequence>
<accession>A0A916VWN9</accession>
<proteinExistence type="predicted"/>
<organism evidence="1 2">
    <name type="scientific">Pelagibacterium lentulum</name>
    <dbReference type="NCBI Taxonomy" id="2029865"/>
    <lineage>
        <taxon>Bacteria</taxon>
        <taxon>Pseudomonadati</taxon>
        <taxon>Pseudomonadota</taxon>
        <taxon>Alphaproteobacteria</taxon>
        <taxon>Hyphomicrobiales</taxon>
        <taxon>Devosiaceae</taxon>
        <taxon>Pelagibacterium</taxon>
    </lineage>
</organism>
<reference evidence="1 2" key="1">
    <citation type="journal article" date="2014" name="Int. J. Syst. Evol. Microbiol.">
        <title>Complete genome sequence of Corynebacterium casei LMG S-19264T (=DSM 44701T), isolated from a smear-ripened cheese.</title>
        <authorList>
            <consortium name="US DOE Joint Genome Institute (JGI-PGF)"/>
            <person name="Walter F."/>
            <person name="Albersmeier A."/>
            <person name="Kalinowski J."/>
            <person name="Ruckert C."/>
        </authorList>
    </citation>
    <scope>NUCLEOTIDE SEQUENCE [LARGE SCALE GENOMIC DNA]</scope>
    <source>
        <strain evidence="1 2">CGMCC 1.15896</strain>
    </source>
</reference>
<gene>
    <name evidence="1" type="ORF">GCM10011499_14570</name>
</gene>
<keyword evidence="2" id="KW-1185">Reference proteome</keyword>
<dbReference type="EMBL" id="BMKB01000002">
    <property type="protein sequence ID" value="GGA45912.1"/>
    <property type="molecule type" value="Genomic_DNA"/>
</dbReference>
<evidence type="ECO:0000313" key="2">
    <source>
        <dbReference type="Proteomes" id="UP000596977"/>
    </source>
</evidence>
<dbReference type="OrthoDB" id="8478291at2"/>
<dbReference type="AlphaFoldDB" id="A0A916VWN9"/>
<evidence type="ECO:0000313" key="1">
    <source>
        <dbReference type="EMBL" id="GGA45912.1"/>
    </source>
</evidence>
<name>A0A916VWN9_9HYPH</name>
<comment type="caution">
    <text evidence="1">The sequence shown here is derived from an EMBL/GenBank/DDBJ whole genome shotgun (WGS) entry which is preliminary data.</text>
</comment>
<protein>
    <submittedName>
        <fullName evidence="1">Uncharacterized protein</fullName>
    </submittedName>
</protein>
<dbReference type="Proteomes" id="UP000596977">
    <property type="component" value="Unassembled WGS sequence"/>
</dbReference>
<dbReference type="RefSeq" id="WP_127072925.1">
    <property type="nucleotide sequence ID" value="NZ_BMKB01000002.1"/>
</dbReference>
<dbReference type="Pfam" id="PF26128">
    <property type="entry name" value="Gad2"/>
    <property type="match status" value="1"/>
</dbReference>